<name>A0AAD5T2V2_9FUNG</name>
<dbReference type="EMBL" id="JADGJH010000829">
    <property type="protein sequence ID" value="KAJ3122179.1"/>
    <property type="molecule type" value="Genomic_DNA"/>
</dbReference>
<comment type="caution">
    <text evidence="1">The sequence shown here is derived from an EMBL/GenBank/DDBJ whole genome shotgun (WGS) entry which is preliminary data.</text>
</comment>
<dbReference type="AlphaFoldDB" id="A0AAD5T2V2"/>
<evidence type="ECO:0000313" key="2">
    <source>
        <dbReference type="Proteomes" id="UP001211907"/>
    </source>
</evidence>
<protein>
    <submittedName>
        <fullName evidence="1">Uncharacterized protein</fullName>
    </submittedName>
</protein>
<proteinExistence type="predicted"/>
<gene>
    <name evidence="1" type="ORF">HK100_012090</name>
</gene>
<reference evidence="1" key="1">
    <citation type="submission" date="2020-05" db="EMBL/GenBank/DDBJ databases">
        <title>Phylogenomic resolution of chytrid fungi.</title>
        <authorList>
            <person name="Stajich J.E."/>
            <person name="Amses K."/>
            <person name="Simmons R."/>
            <person name="Seto K."/>
            <person name="Myers J."/>
            <person name="Bonds A."/>
            <person name="Quandt C.A."/>
            <person name="Barry K."/>
            <person name="Liu P."/>
            <person name="Grigoriev I."/>
            <person name="Longcore J.E."/>
            <person name="James T.Y."/>
        </authorList>
    </citation>
    <scope>NUCLEOTIDE SEQUENCE</scope>
    <source>
        <strain evidence="1">JEL0513</strain>
    </source>
</reference>
<organism evidence="1 2">
    <name type="scientific">Physocladia obscura</name>
    <dbReference type="NCBI Taxonomy" id="109957"/>
    <lineage>
        <taxon>Eukaryota</taxon>
        <taxon>Fungi</taxon>
        <taxon>Fungi incertae sedis</taxon>
        <taxon>Chytridiomycota</taxon>
        <taxon>Chytridiomycota incertae sedis</taxon>
        <taxon>Chytridiomycetes</taxon>
        <taxon>Chytridiales</taxon>
        <taxon>Chytriomycetaceae</taxon>
        <taxon>Physocladia</taxon>
    </lineage>
</organism>
<dbReference type="Proteomes" id="UP001211907">
    <property type="component" value="Unassembled WGS sequence"/>
</dbReference>
<accession>A0AAD5T2V2</accession>
<sequence>MMDADPSLIYSIDLSDSALAAATGSSDGLFWGVNWQFVDCSTTMATAPSTTTADLVPPQSSAAIITAPVPVAAAPVDSQPTTAAVTVDIAASVPEPSAASDNVLPVFLNNNLAAVTSRAPPRFRRFYSAVILVTLQFF</sequence>
<evidence type="ECO:0000313" key="1">
    <source>
        <dbReference type="EMBL" id="KAJ3122179.1"/>
    </source>
</evidence>
<keyword evidence="2" id="KW-1185">Reference proteome</keyword>